<evidence type="ECO:0000259" key="5">
    <source>
        <dbReference type="PROSITE" id="PS50977"/>
    </source>
</evidence>
<keyword evidence="1" id="KW-0805">Transcription regulation</keyword>
<dbReference type="Pfam" id="PF21993">
    <property type="entry name" value="TetR_C_13_2"/>
    <property type="match status" value="1"/>
</dbReference>
<comment type="caution">
    <text evidence="6">The sequence shown here is derived from an EMBL/GenBank/DDBJ whole genome shotgun (WGS) entry which is preliminary data.</text>
</comment>
<dbReference type="EMBL" id="WESC01000004">
    <property type="protein sequence ID" value="KAB7741169.1"/>
    <property type="molecule type" value="Genomic_DNA"/>
</dbReference>
<dbReference type="InterPro" id="IPR001647">
    <property type="entry name" value="HTH_TetR"/>
</dbReference>
<proteinExistence type="predicted"/>
<dbReference type="SUPFAM" id="SSF48498">
    <property type="entry name" value="Tetracyclin repressor-like, C-terminal domain"/>
    <property type="match status" value="1"/>
</dbReference>
<keyword evidence="2 4" id="KW-0238">DNA-binding</keyword>
<reference evidence="6 7" key="1">
    <citation type="submission" date="2019-09" db="EMBL/GenBank/DDBJ databases">
        <title>Parvibaculum sedimenti sp. nov., isolated from sediment.</title>
        <authorList>
            <person name="Wang Y."/>
        </authorList>
    </citation>
    <scope>NUCLEOTIDE SEQUENCE [LARGE SCALE GENOMIC DNA]</scope>
    <source>
        <strain evidence="6 7">HXT-9</strain>
    </source>
</reference>
<evidence type="ECO:0000256" key="4">
    <source>
        <dbReference type="PROSITE-ProRule" id="PRU00335"/>
    </source>
</evidence>
<evidence type="ECO:0000313" key="7">
    <source>
        <dbReference type="Proteomes" id="UP000468901"/>
    </source>
</evidence>
<feature type="domain" description="HTH tetR-type" evidence="5">
    <location>
        <begin position="5"/>
        <end position="65"/>
    </location>
</feature>
<evidence type="ECO:0000256" key="2">
    <source>
        <dbReference type="ARBA" id="ARBA00023125"/>
    </source>
</evidence>
<dbReference type="Gene3D" id="1.10.357.10">
    <property type="entry name" value="Tetracycline Repressor, domain 2"/>
    <property type="match status" value="1"/>
</dbReference>
<accession>A0A6N6VK53</accession>
<dbReference type="PANTHER" id="PTHR47506">
    <property type="entry name" value="TRANSCRIPTIONAL REGULATORY PROTEIN"/>
    <property type="match status" value="1"/>
</dbReference>
<sequence>MSRKPVERADLPQLLAEVFRKHGYEGASLAFISEATGLGKGSLYNFFPGGKEEMAAAVLADVDTWFEGDVFLPLREEADAGKAISTMLDAVDAYFRSGRRICLVGAFALDDARSRFAVRIHGYFVRWIEALAAALTRAGRKDAAALAEEAVGLIQGAIVLSRALDDAGAFDRIIGTLRRRLVAPQQVRGRSAQG</sequence>
<dbReference type="SUPFAM" id="SSF46689">
    <property type="entry name" value="Homeodomain-like"/>
    <property type="match status" value="1"/>
</dbReference>
<dbReference type="PANTHER" id="PTHR47506:SF1">
    <property type="entry name" value="HTH-TYPE TRANSCRIPTIONAL REGULATOR YJDC"/>
    <property type="match status" value="1"/>
</dbReference>
<dbReference type="GO" id="GO:0003677">
    <property type="term" value="F:DNA binding"/>
    <property type="evidence" value="ECO:0007669"/>
    <property type="project" value="UniProtKB-UniRule"/>
</dbReference>
<dbReference type="AlphaFoldDB" id="A0A6N6VK53"/>
<dbReference type="Pfam" id="PF00440">
    <property type="entry name" value="TetR_N"/>
    <property type="match status" value="1"/>
</dbReference>
<dbReference type="InterPro" id="IPR036271">
    <property type="entry name" value="Tet_transcr_reg_TetR-rel_C_sf"/>
</dbReference>
<keyword evidence="3" id="KW-0804">Transcription</keyword>
<gene>
    <name evidence="6" type="ORF">F2P47_05320</name>
</gene>
<dbReference type="InterPro" id="IPR054156">
    <property type="entry name" value="YxaF_TetR_C"/>
</dbReference>
<keyword evidence="7" id="KW-1185">Reference proteome</keyword>
<organism evidence="6 7">
    <name type="scientific">Parvibaculum sedimenti</name>
    <dbReference type="NCBI Taxonomy" id="2608632"/>
    <lineage>
        <taxon>Bacteria</taxon>
        <taxon>Pseudomonadati</taxon>
        <taxon>Pseudomonadota</taxon>
        <taxon>Alphaproteobacteria</taxon>
        <taxon>Hyphomicrobiales</taxon>
        <taxon>Parvibaculaceae</taxon>
        <taxon>Parvibaculum</taxon>
    </lineage>
</organism>
<evidence type="ECO:0000313" key="6">
    <source>
        <dbReference type="EMBL" id="KAB7741169.1"/>
    </source>
</evidence>
<dbReference type="Proteomes" id="UP000468901">
    <property type="component" value="Unassembled WGS sequence"/>
</dbReference>
<feature type="DNA-binding region" description="H-T-H motif" evidence="4">
    <location>
        <begin position="28"/>
        <end position="47"/>
    </location>
</feature>
<name>A0A6N6VK53_9HYPH</name>
<dbReference type="InterPro" id="IPR009057">
    <property type="entry name" value="Homeodomain-like_sf"/>
</dbReference>
<dbReference type="RefSeq" id="WP_152215142.1">
    <property type="nucleotide sequence ID" value="NZ_WESC01000004.1"/>
</dbReference>
<protein>
    <submittedName>
        <fullName evidence="6">TetR family transcriptional regulator</fullName>
    </submittedName>
</protein>
<dbReference type="PROSITE" id="PS50977">
    <property type="entry name" value="HTH_TETR_2"/>
    <property type="match status" value="1"/>
</dbReference>
<evidence type="ECO:0000256" key="3">
    <source>
        <dbReference type="ARBA" id="ARBA00023163"/>
    </source>
</evidence>
<evidence type="ECO:0000256" key="1">
    <source>
        <dbReference type="ARBA" id="ARBA00023015"/>
    </source>
</evidence>